<dbReference type="PROSITE" id="PS00194">
    <property type="entry name" value="THIOREDOXIN_1"/>
    <property type="match status" value="1"/>
</dbReference>
<dbReference type="PATRIC" id="fig|1229276.3.peg.1080"/>
<dbReference type="EMBL" id="JJMU01000015">
    <property type="protein sequence ID" value="KGE15182.1"/>
    <property type="molecule type" value="Genomic_DNA"/>
</dbReference>
<evidence type="ECO:0000313" key="5">
    <source>
        <dbReference type="Proteomes" id="UP000031802"/>
    </source>
</evidence>
<accession>A0A0B8T203</accession>
<evidence type="ECO:0000259" key="3">
    <source>
        <dbReference type="PROSITE" id="PS51352"/>
    </source>
</evidence>
<feature type="domain" description="Thioredoxin" evidence="3">
    <location>
        <begin position="13"/>
        <end position="163"/>
    </location>
</feature>
<dbReference type="Gene3D" id="3.40.30.10">
    <property type="entry name" value="Glutaredoxin"/>
    <property type="match status" value="1"/>
</dbReference>
<keyword evidence="2" id="KW-0732">Signal</keyword>
<dbReference type="InterPro" id="IPR036249">
    <property type="entry name" value="Thioredoxin-like_sf"/>
</dbReference>
<dbReference type="AlphaFoldDB" id="A0A0B8T203"/>
<dbReference type="RefSeq" id="WP_081939387.1">
    <property type="nucleotide sequence ID" value="NZ_JJMU01000015.1"/>
</dbReference>
<dbReference type="InterPro" id="IPR017937">
    <property type="entry name" value="Thioredoxin_CS"/>
</dbReference>
<evidence type="ECO:0000256" key="1">
    <source>
        <dbReference type="ARBA" id="ARBA00023284"/>
    </source>
</evidence>
<comment type="caution">
    <text evidence="4">The sequence shown here is derived from an EMBL/GenBank/DDBJ whole genome shotgun (WGS) entry which is preliminary data.</text>
</comment>
<evidence type="ECO:0000256" key="2">
    <source>
        <dbReference type="SAM" id="SignalP"/>
    </source>
</evidence>
<dbReference type="Proteomes" id="UP000031802">
    <property type="component" value="Unassembled WGS sequence"/>
</dbReference>
<name>A0A0B8T203_9SPHI</name>
<feature type="chain" id="PRO_5002142148" evidence="2">
    <location>
        <begin position="29"/>
        <end position="163"/>
    </location>
</feature>
<dbReference type="PROSITE" id="PS51352">
    <property type="entry name" value="THIOREDOXIN_2"/>
    <property type="match status" value="1"/>
</dbReference>
<sequence length="163" mass="19204">MSIQHNHRYSKSLFAGLCLLLSSLSAMAQPKESIQWISFEQLADSLRTKPKRVLLFFHTDWCAYCRKMQNDVFTDPQLVKRINNDYYAVRFDAESVDSVHFEGQIFTNEVTKKRTGRYHALARILAARDGKFVFPATLFLEPDFTVRHRHFEYLDRNRVLKLL</sequence>
<gene>
    <name evidence="4" type="ORF">DI53_1047</name>
</gene>
<organism evidence="4 5">
    <name type="scientific">Sphingobacterium deserti</name>
    <dbReference type="NCBI Taxonomy" id="1229276"/>
    <lineage>
        <taxon>Bacteria</taxon>
        <taxon>Pseudomonadati</taxon>
        <taxon>Bacteroidota</taxon>
        <taxon>Sphingobacteriia</taxon>
        <taxon>Sphingobacteriales</taxon>
        <taxon>Sphingobacteriaceae</taxon>
        <taxon>Sphingobacterium</taxon>
    </lineage>
</organism>
<dbReference type="STRING" id="1229276.DI53_1047"/>
<feature type="signal peptide" evidence="2">
    <location>
        <begin position="1"/>
        <end position="28"/>
    </location>
</feature>
<dbReference type="Pfam" id="PF13098">
    <property type="entry name" value="Thioredoxin_2"/>
    <property type="match status" value="1"/>
</dbReference>
<protein>
    <submittedName>
        <fullName evidence="4">Thioredoxin-like subdomain protein</fullName>
    </submittedName>
</protein>
<dbReference type="SUPFAM" id="SSF52833">
    <property type="entry name" value="Thioredoxin-like"/>
    <property type="match status" value="1"/>
</dbReference>
<evidence type="ECO:0000313" key="4">
    <source>
        <dbReference type="EMBL" id="KGE15182.1"/>
    </source>
</evidence>
<keyword evidence="1" id="KW-0676">Redox-active center</keyword>
<dbReference type="OrthoDB" id="9811036at2"/>
<keyword evidence="5" id="KW-1185">Reference proteome</keyword>
<dbReference type="eggNOG" id="COG0526">
    <property type="taxonomic scope" value="Bacteria"/>
</dbReference>
<reference evidence="5" key="1">
    <citation type="submission" date="2014-04" db="EMBL/GenBank/DDBJ databases">
        <title>Whole-Genome optical mapping and complete genome sequence of Sphingobacterium deserti sp. nov., a new spaces isolated from desert in the west of China.</title>
        <authorList>
            <person name="Teng C."/>
            <person name="Zhou Z."/>
            <person name="Li X."/>
            <person name="Chen M."/>
            <person name="Lin M."/>
            <person name="Wang L."/>
            <person name="Su S."/>
            <person name="Zhang C."/>
            <person name="Zhang W."/>
        </authorList>
    </citation>
    <scope>NUCLEOTIDE SEQUENCE [LARGE SCALE GENOMIC DNA]</scope>
    <source>
        <strain evidence="5">ACCC05744</strain>
    </source>
</reference>
<dbReference type="InterPro" id="IPR013766">
    <property type="entry name" value="Thioredoxin_domain"/>
</dbReference>
<dbReference type="InterPro" id="IPR012336">
    <property type="entry name" value="Thioredoxin-like_fold"/>
</dbReference>
<reference evidence="4 5" key="2">
    <citation type="journal article" date="2015" name="PLoS ONE">
        <title>Whole-Genome Optical Mapping and Finished Genome Sequence of Sphingobacterium deserti sp. nov., a New Species Isolated from the Western Desert of China.</title>
        <authorList>
            <person name="Teng C."/>
            <person name="Zhou Z."/>
            <person name="Molnar I."/>
            <person name="Li X."/>
            <person name="Tang R."/>
            <person name="Chen M."/>
            <person name="Wang L."/>
            <person name="Su S."/>
            <person name="Zhang W."/>
            <person name="Lin M."/>
        </authorList>
    </citation>
    <scope>NUCLEOTIDE SEQUENCE [LARGE SCALE GENOMIC DNA]</scope>
    <source>
        <strain evidence="5">ACCC05744</strain>
    </source>
</reference>
<proteinExistence type="predicted"/>